<sequence length="75" mass="7877">MTRTAESTAAAVKTVNSLQDLDLLPEGSIVTLGSLSAEAGPHGWLLPGNRKPVPTWDIVRRSGTTHASVLREGKG</sequence>
<comment type="caution">
    <text evidence="1">The sequence shown here is derived from an EMBL/GenBank/DDBJ whole genome shotgun (WGS) entry which is preliminary data.</text>
</comment>
<accession>A0A9X1SEF3</accession>
<dbReference type="RefSeq" id="WP_227897820.1">
    <property type="nucleotide sequence ID" value="NZ_CP099467.1"/>
</dbReference>
<organism evidence="1 2">
    <name type="scientific">Arthrobacter caoxuetaonis</name>
    <dbReference type="NCBI Taxonomy" id="2886935"/>
    <lineage>
        <taxon>Bacteria</taxon>
        <taxon>Bacillati</taxon>
        <taxon>Actinomycetota</taxon>
        <taxon>Actinomycetes</taxon>
        <taxon>Micrococcales</taxon>
        <taxon>Micrococcaceae</taxon>
        <taxon>Arthrobacter</taxon>
    </lineage>
</organism>
<name>A0A9X1SEF3_9MICC</name>
<protein>
    <submittedName>
        <fullName evidence="1">Uncharacterized protein</fullName>
    </submittedName>
</protein>
<proteinExistence type="predicted"/>
<dbReference type="EMBL" id="JAJFZV010000020">
    <property type="protein sequence ID" value="MCC3299802.1"/>
    <property type="molecule type" value="Genomic_DNA"/>
</dbReference>
<gene>
    <name evidence="1" type="ORF">LJ757_18750</name>
</gene>
<evidence type="ECO:0000313" key="1">
    <source>
        <dbReference type="EMBL" id="MCC3299802.1"/>
    </source>
</evidence>
<dbReference type="AlphaFoldDB" id="A0A9X1SEF3"/>
<reference evidence="1" key="1">
    <citation type="submission" date="2021-10" db="EMBL/GenBank/DDBJ databases">
        <title>Novel species in genus Arthrobacter.</title>
        <authorList>
            <person name="Liu Y."/>
        </authorList>
    </citation>
    <scope>NUCLEOTIDE SEQUENCE</scope>
    <source>
        <strain evidence="1">Zg-Y453</strain>
    </source>
</reference>
<dbReference type="Proteomes" id="UP001139158">
    <property type="component" value="Unassembled WGS sequence"/>
</dbReference>
<evidence type="ECO:0000313" key="2">
    <source>
        <dbReference type="Proteomes" id="UP001139158"/>
    </source>
</evidence>
<keyword evidence="2" id="KW-1185">Reference proteome</keyword>